<evidence type="ECO:0000256" key="2">
    <source>
        <dbReference type="SAM" id="Phobius"/>
    </source>
</evidence>
<organism evidence="3 4">
    <name type="scientific">Colletotrichum siamense</name>
    <name type="common">Anthracnose fungus</name>
    <dbReference type="NCBI Taxonomy" id="690259"/>
    <lineage>
        <taxon>Eukaryota</taxon>
        <taxon>Fungi</taxon>
        <taxon>Dikarya</taxon>
        <taxon>Ascomycota</taxon>
        <taxon>Pezizomycotina</taxon>
        <taxon>Sordariomycetes</taxon>
        <taxon>Hypocreomycetidae</taxon>
        <taxon>Glomerellales</taxon>
        <taxon>Glomerellaceae</taxon>
        <taxon>Colletotrichum</taxon>
        <taxon>Colletotrichum gloeosporioides species complex</taxon>
    </lineage>
</organism>
<evidence type="ECO:0000313" key="3">
    <source>
        <dbReference type="EMBL" id="KAF4860032.1"/>
    </source>
</evidence>
<accession>A0A9P5EVG7</accession>
<comment type="caution">
    <text evidence="3">The sequence shown here is derived from an EMBL/GenBank/DDBJ whole genome shotgun (WGS) entry which is preliminary data.</text>
</comment>
<feature type="region of interest" description="Disordered" evidence="1">
    <location>
        <begin position="19"/>
        <end position="71"/>
    </location>
</feature>
<sequence>MAQSPEGFGNEIPMVAITSEESCESSAGVPLLTGEEREEEERAPFPTPEDNLSTTTETGTATNSGKIDEPTQMDPLWHRRRLENYAGINRDHPDVWSLFTRSTASLDYSEPEDERGFAASTVADDHTCRHRGCLENHAGLDKNNGTVCSKRTRAVNLARIAFSIIETELCEYYPWISKVKGSRAFAILKEWFLESLALLFSISSFMAIVILLSTHNGQVQPGFVDQVSVNALVAIFSTVLRASVLFIVTEVIGEMKWQWMESPRSLRDMEYFTNAGTGPWGSLKFLFFSLKPTWTVAGALVVIASAAIGPFTQQASATYPCSSTVMGSAEIRFAKTMSAVISSEMRGAAIGSLLNGGIDRSSVTANLFKCPAESCTFEDEDGITHTSVGICSSCIEAPASLKDVVQSNKTDSLDDDSSDSRGPAWPNSLNTSYAFKLTAVFKSSPELRGAEKLARQDVAVESLHNDNMTVSIRALTLNSSMKGVQRYRTGETEQSLGILGIDCKLFPCIKRYNGQVVNGTFNESVISQIPMSLVSDSTPLSETNSPVKGREFMQFIEPCFIYGKVYNLSTIANANDSLSPVYKANPEIWTPWTGNGTTIQVPVRCLGTIGYSTYKSIQSFVDQKITGSCSVSRIGSPPSLAAVDCGDKWWLDSMFSGGEASFDSVTDAIDASLQFAFRLIGRGSFIQV</sequence>
<dbReference type="AlphaFoldDB" id="A0A9P5EVG7"/>
<dbReference type="OrthoDB" id="5376804at2759"/>
<feature type="transmembrane region" description="Helical" evidence="2">
    <location>
        <begin position="191"/>
        <end position="212"/>
    </location>
</feature>
<feature type="transmembrane region" description="Helical" evidence="2">
    <location>
        <begin position="232"/>
        <end position="252"/>
    </location>
</feature>
<dbReference type="Proteomes" id="UP000711996">
    <property type="component" value="Unassembled WGS sequence"/>
</dbReference>
<feature type="region of interest" description="Disordered" evidence="1">
    <location>
        <begin position="406"/>
        <end position="425"/>
    </location>
</feature>
<keyword evidence="4" id="KW-1185">Reference proteome</keyword>
<gene>
    <name evidence="3" type="ORF">CGCSCA2_v005553</name>
</gene>
<dbReference type="Pfam" id="PF11374">
    <property type="entry name" value="DUF3176"/>
    <property type="match status" value="1"/>
</dbReference>
<evidence type="ECO:0000256" key="1">
    <source>
        <dbReference type="SAM" id="MobiDB-lite"/>
    </source>
</evidence>
<name>A0A9P5EVG7_COLSI</name>
<dbReference type="InterPro" id="IPR021514">
    <property type="entry name" value="DUF3176"/>
</dbReference>
<keyword evidence="2" id="KW-0812">Transmembrane</keyword>
<protein>
    <submittedName>
        <fullName evidence="3">Uncharacterized protein</fullName>
    </submittedName>
</protein>
<dbReference type="EMBL" id="QPMT01000014">
    <property type="protein sequence ID" value="KAF4860032.1"/>
    <property type="molecule type" value="Genomic_DNA"/>
</dbReference>
<keyword evidence="2" id="KW-0472">Membrane</keyword>
<evidence type="ECO:0000313" key="4">
    <source>
        <dbReference type="Proteomes" id="UP000711996"/>
    </source>
</evidence>
<reference evidence="3" key="1">
    <citation type="submission" date="2019-06" db="EMBL/GenBank/DDBJ databases">
        <authorList>
            <person name="Gan P."/>
            <person name="Shirasu K."/>
        </authorList>
    </citation>
    <scope>NUCLEOTIDE SEQUENCE [LARGE SCALE GENOMIC DNA]</scope>
    <source>
        <strain evidence="3">CAD2</strain>
    </source>
</reference>
<dbReference type="PANTHER" id="PTHR35394">
    <property type="entry name" value="DUF3176 DOMAIN-CONTAINING PROTEIN"/>
    <property type="match status" value="1"/>
</dbReference>
<proteinExistence type="predicted"/>
<keyword evidence="2" id="KW-1133">Transmembrane helix</keyword>
<dbReference type="PANTHER" id="PTHR35394:SF5">
    <property type="entry name" value="DUF3176 DOMAIN-CONTAINING PROTEIN"/>
    <property type="match status" value="1"/>
</dbReference>